<dbReference type="STRING" id="1201294.BN140_0953"/>
<dbReference type="Proteomes" id="UP000009007">
    <property type="component" value="Chromosome I"/>
</dbReference>
<protein>
    <submittedName>
        <fullName evidence="2">Uncharacterized protein</fullName>
    </submittedName>
</protein>
<dbReference type="GeneID" id="13355489"/>
<dbReference type="BioCyc" id="MBOU1201294:BN140_RS04805-MONOMER"/>
<evidence type="ECO:0000313" key="3">
    <source>
        <dbReference type="Proteomes" id="UP000009007"/>
    </source>
</evidence>
<evidence type="ECO:0000256" key="1">
    <source>
        <dbReference type="SAM" id="MobiDB-lite"/>
    </source>
</evidence>
<feature type="compositionally biased region" description="Polar residues" evidence="1">
    <location>
        <begin position="777"/>
        <end position="797"/>
    </location>
</feature>
<accession>I7KC72</accession>
<name>I7KC72_METBM</name>
<feature type="region of interest" description="Disordered" evidence="1">
    <location>
        <begin position="327"/>
        <end position="346"/>
    </location>
</feature>
<dbReference type="EMBL" id="HE964772">
    <property type="protein sequence ID" value="CCJ35876.1"/>
    <property type="molecule type" value="Genomic_DNA"/>
</dbReference>
<dbReference type="RefSeq" id="WP_014866852.1">
    <property type="nucleotide sequence ID" value="NC_018227.2"/>
</dbReference>
<feature type="region of interest" description="Disordered" evidence="1">
    <location>
        <begin position="741"/>
        <end position="761"/>
    </location>
</feature>
<feature type="region of interest" description="Disordered" evidence="1">
    <location>
        <begin position="777"/>
        <end position="802"/>
    </location>
</feature>
<feature type="compositionally biased region" description="Basic and acidic residues" evidence="1">
    <location>
        <begin position="327"/>
        <end position="337"/>
    </location>
</feature>
<proteinExistence type="predicted"/>
<reference evidence="3" key="1">
    <citation type="journal article" date="2012" name="J. Bacteriol.">
        <title>Complete genome sequence of the hydrogenotrophic, methanogenic archaeon Methanoculleus bourgensis strain MS2T, isolated from a sewage sludge digester.</title>
        <authorList>
            <person name="Maus I."/>
            <person name="Wibberg D."/>
            <person name="Stantscheff R."/>
            <person name="Eikmeyer F.G."/>
            <person name="Seffner A."/>
            <person name="Boelter J."/>
            <person name="Szczepanowski R."/>
            <person name="Blom J."/>
            <person name="Jaenicke S."/>
            <person name="Konig H."/>
            <person name="Puhler A."/>
            <person name="Schluter A."/>
        </authorList>
    </citation>
    <scope>NUCLEOTIDE SEQUENCE [LARGE SCALE GENOMIC DNA]</scope>
    <source>
        <strain evidence="3">ATCC 43281 / DSM 3045 / OCM 15 / MS2</strain>
    </source>
</reference>
<gene>
    <name evidence="2" type="ordered locus">BN140_0953</name>
</gene>
<evidence type="ECO:0000313" key="2">
    <source>
        <dbReference type="EMBL" id="CCJ35876.1"/>
    </source>
</evidence>
<dbReference type="HOGENOM" id="CLU_013770_0_0_2"/>
<dbReference type="PATRIC" id="fig|1201294.9.peg.1054"/>
<sequence length="939" mass="102698">MSAEIRRAVGLLAPDGVVEVRALADGATHSGYFDDQEALARAVEALDADPAVAGIYATLNAANPALLARRANRIKMRLSRKDATTADTDILRRRWLPVDIDPVRPSGVSSTDAEHDAALDAAGRIAAYLSEQGFGEPVRADSGNGAHLLYRVDLPNDEAATEVVKGVLTTLDALFSNDLITVDTANYNAARIWKLYGTLSRKGDSTPERPHRRAKVLSIPPEMETVPRERLQHLAGLLPRDEPAPRRRGGSIDLASWLAEHGIAVRSTRPWQGGTLYVLAECPFSGAHRDGAFAIQFANGAVFAGCHHASCGGGAQRWPELRAMYEKKPTRKQEEKPTPPPAPAEDEYRERALTILRDGDPLTFLLDTFNKEHVGDRTVAECLVMSIASQSVENTNGLHVSISGNSGKGKSHACTTMLQQVPEEYRLAGTVSDKALYYNENIRPGTVFLFDDVSLSDDLQEVLKAATANFRTGIQHQTVTPDRKLQVCRIPERCVWWLAKVEDAGDDQVANRMLTVWIDDSAEQDERVLQHMKEREAREDGGDGEDPDLPVCRAVWRVLKEERLHVSIPYARRVHFAATTNRRNPGILFDLIKASALLHRFQREEYDGGIRANRDDFAAAARIYAAINGEAGGQETKMTKNEAAALATVATMGWEQFTIKMLQEALGLSYHQTYRILHGYSSRGTIYSGLLEKCPAVSFFDTMVTEDVEGYAVRRREHLFSFNRTVYQHWAHGGGVWLDEAGDRDRDDGPGPCNSRCPPDRSGSTASCNIAAGLPQDSSTGCNEQTAGSGAGSASTCTDRETHLSLSTKVQQNAHTVPGTGSGAGECAGACETRNAGNDLAISLTRGGNPNPGQINHPLRNSICYNVLKVDAKGGAMLQEPLPGVLDHRTFERVKTELGRCDVCKTGKAVYRSREAQANICDQCYARLVREWNGREGVR</sequence>
<dbReference type="AlphaFoldDB" id="I7KC72"/>
<organism evidence="2 3">
    <name type="scientific">Methanoculleus bourgensis (strain ATCC 43281 / DSM 3045 / OCM 15 / MS2)</name>
    <name type="common">Methanogenium bourgense</name>
    <dbReference type="NCBI Taxonomy" id="1201294"/>
    <lineage>
        <taxon>Archaea</taxon>
        <taxon>Methanobacteriati</taxon>
        <taxon>Methanobacteriota</taxon>
        <taxon>Stenosarchaea group</taxon>
        <taxon>Methanomicrobia</taxon>
        <taxon>Methanomicrobiales</taxon>
        <taxon>Methanomicrobiaceae</taxon>
        <taxon>Methanoculleus</taxon>
    </lineage>
</organism>
<dbReference type="KEGG" id="mbg:BN140_0953"/>
<keyword evidence="3" id="KW-1185">Reference proteome</keyword>